<dbReference type="Proteomes" id="UP001501166">
    <property type="component" value="Unassembled WGS sequence"/>
</dbReference>
<feature type="transmembrane region" description="Helical" evidence="2">
    <location>
        <begin position="191"/>
        <end position="212"/>
    </location>
</feature>
<comment type="caution">
    <text evidence="4">The sequence shown here is derived from an EMBL/GenBank/DDBJ whole genome shotgun (WGS) entry which is preliminary data.</text>
</comment>
<dbReference type="Pfam" id="PF01841">
    <property type="entry name" value="Transglut_core"/>
    <property type="match status" value="1"/>
</dbReference>
<dbReference type="SMART" id="SM00460">
    <property type="entry name" value="TGc"/>
    <property type="match status" value="1"/>
</dbReference>
<protein>
    <submittedName>
        <fullName evidence="4">Transglutaminase-like domain-containing protein</fullName>
    </submittedName>
</protein>
<evidence type="ECO:0000259" key="3">
    <source>
        <dbReference type="SMART" id="SM00460"/>
    </source>
</evidence>
<keyword evidence="2" id="KW-0472">Membrane</keyword>
<feature type="region of interest" description="Disordered" evidence="1">
    <location>
        <begin position="629"/>
        <end position="659"/>
    </location>
</feature>
<dbReference type="SUPFAM" id="SSF54001">
    <property type="entry name" value="Cysteine proteinases"/>
    <property type="match status" value="1"/>
</dbReference>
<dbReference type="PANTHER" id="PTHR42736:SF1">
    <property type="entry name" value="PROTEIN-GLUTAMINE GAMMA-GLUTAMYLTRANSFERASE"/>
    <property type="match status" value="1"/>
</dbReference>
<keyword evidence="2" id="KW-1133">Transmembrane helix</keyword>
<feature type="transmembrane region" description="Helical" evidence="2">
    <location>
        <begin position="669"/>
        <end position="687"/>
    </location>
</feature>
<evidence type="ECO:0000313" key="5">
    <source>
        <dbReference type="Proteomes" id="UP001501166"/>
    </source>
</evidence>
<feature type="transmembrane region" description="Helical" evidence="2">
    <location>
        <begin position="6"/>
        <end position="30"/>
    </location>
</feature>
<sequence>MHASRVISFLHRSLIAVLHTFMLIPVFLFFMTLNRVPHPHILLSFFLVTQVLAVLLYKWWLFLPVQLVHILYRLYGHFPSVTPSLTIREWMRETGYTISSQFSDLLEGRLTDVPELLIFSLLFLLISLLTSLAVHKKWALPSFLVPFSYLMIVHTFTDNRILSYMVLLVGFSFLCIAVMKMPTDIHWSHYLKNVTLTSLITFALVSLSSWGVDRFRSSQEWVEVQFYPYQRTLDDSGFFNWINAYSTGLGYQRTGFGLDDSVLGGPLHQDFTPLFRAYTDEPNYWKVMHRTEYTGSGWADNMDESFTSVSEPINRELLYPEYNLTFDNMRDEEVYTHLTIDWYNDVDYIAYPYGWSTFELDEIENDYALDFYERSSYYALPSELEAISHYSIYYDEQFPDRFDEERLSQDDGWRSLIIDDYRKWMEEEEVDEEAEMDQEEILAYFFEAELQIPDSLPQRVAELAEEITEGLDSEYEMVRAIEQYLKEDGGYRYSLLEVESSPEGEDYVDYFLFNSFIGYCDNFSTAMTMMLRTIGIPARWTKGFTPGNLYINGKDTPYYQVSNANAHSWVEVYFPSFGWVPFEPSPSFANPVTNPEPVPSISQESYVVEEEDYIDLEEIEQEVDPIIEEENASEEPTGSEELKGSPELTPYLSETSDDEREPSIDWSTLILYIFLLFMGFLPLFFLFRGETVQWGLKQLVSTNLLSLEKAIQLILSLFNRKKKLQPGQTIEDYLNQWKPFVPNETDTIDQFIALANVSFYSGKESQEALSSEQKAVILGMVDVYSKAPDLKRAKHKSQVII</sequence>
<reference evidence="4 5" key="1">
    <citation type="journal article" date="2019" name="Int. J. Syst. Evol. Microbiol.">
        <title>The Global Catalogue of Microorganisms (GCM) 10K type strain sequencing project: providing services to taxonomists for standard genome sequencing and annotation.</title>
        <authorList>
            <consortium name="The Broad Institute Genomics Platform"/>
            <consortium name="The Broad Institute Genome Sequencing Center for Infectious Disease"/>
            <person name="Wu L."/>
            <person name="Ma J."/>
        </authorList>
    </citation>
    <scope>NUCLEOTIDE SEQUENCE [LARGE SCALE GENOMIC DNA]</scope>
    <source>
        <strain evidence="4 5">JCM 12662</strain>
    </source>
</reference>
<keyword evidence="2" id="KW-0812">Transmembrane</keyword>
<evidence type="ECO:0000313" key="4">
    <source>
        <dbReference type="EMBL" id="GAA0360613.1"/>
    </source>
</evidence>
<proteinExistence type="predicted"/>
<feature type="transmembrane region" description="Helical" evidence="2">
    <location>
        <begin position="42"/>
        <end position="62"/>
    </location>
</feature>
<accession>A0ABN0XCC9</accession>
<feature type="transmembrane region" description="Helical" evidence="2">
    <location>
        <begin position="116"/>
        <end position="134"/>
    </location>
</feature>
<evidence type="ECO:0000256" key="1">
    <source>
        <dbReference type="SAM" id="MobiDB-lite"/>
    </source>
</evidence>
<dbReference type="InterPro" id="IPR038765">
    <property type="entry name" value="Papain-like_cys_pep_sf"/>
</dbReference>
<evidence type="ECO:0000256" key="2">
    <source>
        <dbReference type="SAM" id="Phobius"/>
    </source>
</evidence>
<keyword evidence="5" id="KW-1185">Reference proteome</keyword>
<dbReference type="Gene3D" id="3.10.620.30">
    <property type="match status" value="1"/>
</dbReference>
<dbReference type="RefSeq" id="WP_343754671.1">
    <property type="nucleotide sequence ID" value="NZ_BAAACW010000068.1"/>
</dbReference>
<name>A0ABN0XCC9_9LACT</name>
<dbReference type="PANTHER" id="PTHR42736">
    <property type="entry name" value="PROTEIN-GLUTAMINE GAMMA-GLUTAMYLTRANSFERASE"/>
    <property type="match status" value="1"/>
</dbReference>
<dbReference type="InterPro" id="IPR052901">
    <property type="entry name" value="Bact_TGase-like"/>
</dbReference>
<organism evidence="4 5">
    <name type="scientific">Alkalibacterium iburiense</name>
    <dbReference type="NCBI Taxonomy" id="290589"/>
    <lineage>
        <taxon>Bacteria</taxon>
        <taxon>Bacillati</taxon>
        <taxon>Bacillota</taxon>
        <taxon>Bacilli</taxon>
        <taxon>Lactobacillales</taxon>
        <taxon>Carnobacteriaceae</taxon>
        <taxon>Alkalibacterium</taxon>
    </lineage>
</organism>
<dbReference type="InterPro" id="IPR002931">
    <property type="entry name" value="Transglutaminase-like"/>
</dbReference>
<gene>
    <name evidence="4" type="ORF">GCM10008932_11520</name>
</gene>
<dbReference type="EMBL" id="BAAACW010000068">
    <property type="protein sequence ID" value="GAA0360613.1"/>
    <property type="molecule type" value="Genomic_DNA"/>
</dbReference>
<feature type="transmembrane region" description="Helical" evidence="2">
    <location>
        <begin position="162"/>
        <end position="179"/>
    </location>
</feature>
<feature type="domain" description="Transglutaminase-like" evidence="3">
    <location>
        <begin position="512"/>
        <end position="586"/>
    </location>
</feature>